<dbReference type="EMBL" id="BAABME010000010">
    <property type="protein sequence ID" value="GAA0138410.1"/>
    <property type="molecule type" value="Genomic_DNA"/>
</dbReference>
<feature type="domain" description="Myb-like" evidence="8">
    <location>
        <begin position="86"/>
        <end position="137"/>
    </location>
</feature>
<evidence type="ECO:0000256" key="2">
    <source>
        <dbReference type="ARBA" id="ARBA00022737"/>
    </source>
</evidence>
<protein>
    <submittedName>
        <fullName evidence="10">Uncharacterized protein</fullName>
    </submittedName>
</protein>
<dbReference type="GO" id="GO:0000981">
    <property type="term" value="F:DNA-binding transcription factor activity, RNA polymerase II-specific"/>
    <property type="evidence" value="ECO:0007669"/>
    <property type="project" value="TreeGrafter"/>
</dbReference>
<dbReference type="Pfam" id="PF13921">
    <property type="entry name" value="Myb_DNA-bind_6"/>
    <property type="match status" value="1"/>
</dbReference>
<reference evidence="10 11" key="1">
    <citation type="submission" date="2024-01" db="EMBL/GenBank/DDBJ databases">
        <title>The complete chloroplast genome sequence of Lithospermum erythrorhizon: insights into the phylogenetic relationship among Boraginaceae species and the maternal lineages of purple gromwells.</title>
        <authorList>
            <person name="Okada T."/>
            <person name="Watanabe K."/>
        </authorList>
    </citation>
    <scope>NUCLEOTIDE SEQUENCE [LARGE SCALE GENOMIC DNA]</scope>
</reference>
<gene>
    <name evidence="10" type="ORF">LIER_00164</name>
</gene>
<dbReference type="PROSITE" id="PS51294">
    <property type="entry name" value="HTH_MYB"/>
    <property type="match status" value="3"/>
</dbReference>
<evidence type="ECO:0000256" key="1">
    <source>
        <dbReference type="ARBA" id="ARBA00004123"/>
    </source>
</evidence>
<dbReference type="SUPFAM" id="SSF46689">
    <property type="entry name" value="Homeodomain-like"/>
    <property type="match status" value="2"/>
</dbReference>
<feature type="domain" description="HTH myb-type" evidence="9">
    <location>
        <begin position="34"/>
        <end position="85"/>
    </location>
</feature>
<evidence type="ECO:0000256" key="3">
    <source>
        <dbReference type="ARBA" id="ARBA00023015"/>
    </source>
</evidence>
<dbReference type="GO" id="GO:0000978">
    <property type="term" value="F:RNA polymerase II cis-regulatory region sequence-specific DNA binding"/>
    <property type="evidence" value="ECO:0007669"/>
    <property type="project" value="TreeGrafter"/>
</dbReference>
<feature type="domain" description="HTH myb-type" evidence="9">
    <location>
        <begin position="86"/>
        <end position="141"/>
    </location>
</feature>
<evidence type="ECO:0000313" key="10">
    <source>
        <dbReference type="EMBL" id="GAA0138410.1"/>
    </source>
</evidence>
<dbReference type="Proteomes" id="UP001454036">
    <property type="component" value="Unassembled WGS sequence"/>
</dbReference>
<dbReference type="CDD" id="cd00167">
    <property type="entry name" value="SANT"/>
    <property type="match status" value="3"/>
</dbReference>
<dbReference type="FunFam" id="1.10.10.60:FF:000010">
    <property type="entry name" value="Transcriptional activator Myb isoform A"/>
    <property type="match status" value="1"/>
</dbReference>
<feature type="compositionally biased region" description="Basic and acidic residues" evidence="7">
    <location>
        <begin position="674"/>
        <end position="693"/>
    </location>
</feature>
<feature type="domain" description="HTH myb-type" evidence="9">
    <location>
        <begin position="142"/>
        <end position="192"/>
    </location>
</feature>
<evidence type="ECO:0000256" key="4">
    <source>
        <dbReference type="ARBA" id="ARBA00023125"/>
    </source>
</evidence>
<evidence type="ECO:0000256" key="7">
    <source>
        <dbReference type="SAM" id="MobiDB-lite"/>
    </source>
</evidence>
<keyword evidence="3" id="KW-0805">Transcription regulation</keyword>
<dbReference type="PANTHER" id="PTHR45614">
    <property type="entry name" value="MYB PROTEIN-RELATED"/>
    <property type="match status" value="1"/>
</dbReference>
<dbReference type="FunFam" id="1.10.10.60:FF:000016">
    <property type="entry name" value="Transcriptional activator Myb isoform A"/>
    <property type="match status" value="1"/>
</dbReference>
<dbReference type="AlphaFoldDB" id="A0AAV3NK00"/>
<keyword evidence="6" id="KW-0539">Nucleus</keyword>
<dbReference type="PROSITE" id="PS50090">
    <property type="entry name" value="MYB_LIKE"/>
    <property type="match status" value="3"/>
</dbReference>
<evidence type="ECO:0000313" key="11">
    <source>
        <dbReference type="Proteomes" id="UP001454036"/>
    </source>
</evidence>
<dbReference type="InterPro" id="IPR050560">
    <property type="entry name" value="MYB_TF"/>
</dbReference>
<evidence type="ECO:0000256" key="6">
    <source>
        <dbReference type="ARBA" id="ARBA00023242"/>
    </source>
</evidence>
<keyword evidence="2" id="KW-0677">Repeat</keyword>
<evidence type="ECO:0000259" key="9">
    <source>
        <dbReference type="PROSITE" id="PS51294"/>
    </source>
</evidence>
<feature type="region of interest" description="Disordered" evidence="7">
    <location>
        <begin position="674"/>
        <end position="732"/>
    </location>
</feature>
<organism evidence="10 11">
    <name type="scientific">Lithospermum erythrorhizon</name>
    <name type="common">Purple gromwell</name>
    <name type="synonym">Lithospermum officinale var. erythrorhizon</name>
    <dbReference type="NCBI Taxonomy" id="34254"/>
    <lineage>
        <taxon>Eukaryota</taxon>
        <taxon>Viridiplantae</taxon>
        <taxon>Streptophyta</taxon>
        <taxon>Embryophyta</taxon>
        <taxon>Tracheophyta</taxon>
        <taxon>Spermatophyta</taxon>
        <taxon>Magnoliopsida</taxon>
        <taxon>eudicotyledons</taxon>
        <taxon>Gunneridae</taxon>
        <taxon>Pentapetalae</taxon>
        <taxon>asterids</taxon>
        <taxon>lamiids</taxon>
        <taxon>Boraginales</taxon>
        <taxon>Boraginaceae</taxon>
        <taxon>Boraginoideae</taxon>
        <taxon>Lithospermeae</taxon>
        <taxon>Lithospermum</taxon>
    </lineage>
</organism>
<feature type="region of interest" description="Disordered" evidence="7">
    <location>
        <begin position="1"/>
        <end position="43"/>
    </location>
</feature>
<keyword evidence="4" id="KW-0238">DNA-binding</keyword>
<dbReference type="SMART" id="SM00717">
    <property type="entry name" value="SANT"/>
    <property type="match status" value="3"/>
</dbReference>
<dbReference type="PANTHER" id="PTHR45614:SF123">
    <property type="entry name" value="MYB DNA-BINDING DOMAIN SUPERFAMILY PROTEIN-RELATED"/>
    <property type="match status" value="1"/>
</dbReference>
<dbReference type="Gene3D" id="1.10.10.60">
    <property type="entry name" value="Homeodomain-like"/>
    <property type="match status" value="3"/>
</dbReference>
<dbReference type="FunFam" id="1.10.10.60:FF:000324">
    <property type="entry name" value="Transcription factor MYB3R-2"/>
    <property type="match status" value="1"/>
</dbReference>
<comment type="subcellular location">
    <subcellularLocation>
        <location evidence="1">Nucleus</location>
    </subcellularLocation>
</comment>
<feature type="compositionally biased region" description="Low complexity" evidence="7">
    <location>
        <begin position="208"/>
        <end position="224"/>
    </location>
</feature>
<dbReference type="InterPro" id="IPR001005">
    <property type="entry name" value="SANT/Myb"/>
</dbReference>
<accession>A0AAV3NK00</accession>
<feature type="region of interest" description="Disordered" evidence="7">
    <location>
        <begin position="208"/>
        <end position="229"/>
    </location>
</feature>
<keyword evidence="5" id="KW-0804">Transcription</keyword>
<dbReference type="GO" id="GO:0005634">
    <property type="term" value="C:nucleus"/>
    <property type="evidence" value="ECO:0007669"/>
    <property type="project" value="UniProtKB-SubCell"/>
</dbReference>
<sequence>MNMDGDETNATSSSSIREVPERARPLHGRASGPTRRSTKGQWTAEEDEILSQAVQRFKGKNWKKIAECFKDRTDVQCLHRWQKVLNPELVKGPWSKEEDDIIIQMVNKLGPKKWSTISQALPGRIGKQCRERWHNHLNPSINKEAWTQEEELALIRAHQIYGNKWAELMKLFPGRSDNAIKNHWNSSVKKKLDQYLASGLLQQYQGLPHVSHPSQSSASSSKVQCDCEDDTVPTNGSEVEVTQYSQGSTFVGSQSTSDMCSELVLNRDECTITDECNVKDPGSCSNAYYIDAQTDSLLIPEVPHGLGGFAFSDINSMNEWDASLVNNWQISPDELSNMLSQDLGQFMQLLNCNNSQNTLPSRLQQGQFMQLLNGNDSQNTLPSSLQHSITNRVAGVFPSNIDRYGIEQSADPIVPPLNYLVPEESTSADQSCYSLGYDMLATIYAQQPSVPEEHFTEMNGFSVENQELDSVPDGYDGSIHGNDSSNSSCQVAMEDQMQEGNDPLNVVNVVQFGSVSSHDVGTPICEDPTVHDEHKDSGNLCYEPPRFPSLDIPFLCCDLIQSGSEMLQEFSPLGTRQFWTSLNRFGDSPSSKRSPDAVLKSAAKSYLCTPSILKKRNRDLVSPLSEKRLEKRFESDLNQDRFSKLYREFSSLDVILDEINDSSKETERTVDIIEDKENRAPDTKQGQRKDVKCIKGTTSTDAKLPLSEVDADRNKNDGEGTDAGISNSDGRSKNDALMCRIKNYANCNKDDGRDSASAEIRLETAIVTPMSEATSTSMLSPGMSRMKDDYNLVKAKGLPSASSSMHERDKTRLSGTGIGAEITRVFGETPIRRNIDSPSTWKSPWSISPFLLGSRVDTDISIEDYGPFVSPKGKTYDAIGLMKQLSEQTASAFANAQEVLGDETPETILKKKFSSKIKRVDQDDNERPNCELEQQPSQPCSRLSLCGERRILDFSNCGTPEKEPSKNRKISNAMFCSSPSYLLKHCR</sequence>
<keyword evidence="11" id="KW-1185">Reference proteome</keyword>
<dbReference type="Pfam" id="PF00249">
    <property type="entry name" value="Myb_DNA-binding"/>
    <property type="match status" value="1"/>
</dbReference>
<evidence type="ECO:0000259" key="8">
    <source>
        <dbReference type="PROSITE" id="PS50090"/>
    </source>
</evidence>
<feature type="domain" description="Myb-like" evidence="8">
    <location>
        <begin position="138"/>
        <end position="188"/>
    </location>
</feature>
<name>A0AAV3NK00_LITER</name>
<dbReference type="InterPro" id="IPR009057">
    <property type="entry name" value="Homeodomain-like_sf"/>
</dbReference>
<feature type="domain" description="Myb-like" evidence="8">
    <location>
        <begin position="34"/>
        <end position="85"/>
    </location>
</feature>
<evidence type="ECO:0000256" key="5">
    <source>
        <dbReference type="ARBA" id="ARBA00023163"/>
    </source>
</evidence>
<dbReference type="InterPro" id="IPR017930">
    <property type="entry name" value="Myb_dom"/>
</dbReference>
<proteinExistence type="predicted"/>
<comment type="caution">
    <text evidence="10">The sequence shown here is derived from an EMBL/GenBank/DDBJ whole genome shotgun (WGS) entry which is preliminary data.</text>
</comment>